<comment type="similarity">
    <text evidence="2">Belongs to the eukaryotic initiation factor 4G family.</text>
</comment>
<dbReference type="STRING" id="1664694.A0A0N1H8K4"/>
<evidence type="ECO:0000313" key="10">
    <source>
        <dbReference type="EMBL" id="KPI38275.1"/>
    </source>
</evidence>
<dbReference type="FunFam" id="1.20.970.30:FF:000001">
    <property type="entry name" value="Eukaryotic translation initiation factor subunit eIF-4F, putative"/>
    <property type="match status" value="1"/>
</dbReference>
<reference evidence="10 11" key="1">
    <citation type="submission" date="2015-06" db="EMBL/GenBank/DDBJ databases">
        <title>Draft genome of the ant-associated black yeast Phialophora attae CBS 131958.</title>
        <authorList>
            <person name="Moreno L.F."/>
            <person name="Stielow B.J."/>
            <person name="de Hoog S."/>
            <person name="Vicente V.A."/>
            <person name="Weiss V.A."/>
            <person name="de Vries M."/>
            <person name="Cruz L.M."/>
            <person name="Souza E.M."/>
        </authorList>
    </citation>
    <scope>NUCLEOTIDE SEQUENCE [LARGE SCALE GENOMIC DNA]</scope>
    <source>
        <strain evidence="10 11">CBS 131958</strain>
    </source>
</reference>
<keyword evidence="5" id="KW-0597">Phosphoprotein</keyword>
<feature type="compositionally biased region" description="Pro residues" evidence="8">
    <location>
        <begin position="1452"/>
        <end position="1462"/>
    </location>
</feature>
<feature type="compositionally biased region" description="Low complexity" evidence="8">
    <location>
        <begin position="121"/>
        <end position="130"/>
    </location>
</feature>
<feature type="compositionally biased region" description="Low complexity" evidence="8">
    <location>
        <begin position="521"/>
        <end position="537"/>
    </location>
</feature>
<keyword evidence="6" id="KW-0694">RNA-binding</keyword>
<feature type="region of interest" description="Disordered" evidence="8">
    <location>
        <begin position="298"/>
        <end position="340"/>
    </location>
</feature>
<feature type="region of interest" description="Disordered" evidence="8">
    <location>
        <begin position="1"/>
        <end position="252"/>
    </location>
</feature>
<feature type="compositionally biased region" description="Basic and acidic residues" evidence="8">
    <location>
        <begin position="1472"/>
        <end position="1482"/>
    </location>
</feature>
<dbReference type="InterPro" id="IPR022745">
    <property type="entry name" value="eIF4G1_eIF4E-bd"/>
</dbReference>
<sequence length="1482" mass="159015">MATQPVGSAQPAQNQGDSVNGRNNQTVPAIPTVNGSQDHSRKSSMTVTPSGANYNGGAVGGPQNKPGVQFGAFNTAGSSPAMGNASLPPHNNSNLGVNQLGQGQRASSPHAAPSPIPQPSEPSGGSRPPSNFGQNGMVFGQSGSGETDPSGQPRSVSSLQFGSHDRRGSSHSMQSDYGNNPSLPSGPNPRNFQSPAGRGRGGYNNGGYHQQPQMPHFSPQNSYRGQSNGRGMPYQGARNVPGYQGSPSMRPSNPAMMNNQPGTPQQMFMPMQQPNGMPNQQYFYGAPQVIPLSYALAHSPSTEPTRGKTGKTRGGSRGDSFPGARRGRGRMKSPSEDRMVYSHDPASDNHPANVARLNLHRFPDLSPASGNFESLRQKLTNEPQNGPPMQVDPSIQMNYQHNMMQGQYGYPNQPSPRQFQPGGYGANMQPAYSNQGQAPTMSRASSQMSNAPDRPGSSIGHQPQTPSLPSSSMPISSTSRTPSMSQPSKSSNFSIPEKKKVAIVIKNPNTGEALSFKDKAPASPAPSSAVASAVTPSNPTPPSRTPSAVDQAHTRTESVSAKTDEERKRAMQEAVKQRIAEQAKEQAKAEGVVEEQAEIHQEQSDAAKVEAEEAKATADKVEKEAETVEQAASEQETAPVSKPEDTPKEEPAPAEATPAAPAADSDEPDYDAIEAEYAAIEAEEARKEAEYQKKKAVKKEAEAQREKEEAEQYERTMREQEREAEALEAQREKERDGGGPSDDESKRLFAELKSGVKTPASTDTPAEATPSGPSGAATPVSDVSMPPPARALGAKRGKAAELTLDTKKPIEPPEPSATLKALQSAKKLSDLTKVTYPSEIASPNPALNENAPANRGFKYDKAFLLQFQPIFKEKPYLDWDARIRDVMGDGEQSARTAKTPSSGMGGRSFSQRGAPQNNFAGPMGAFNRAPLPPNTTSEQRFAMSNAAGPMGRGMPMGNPFMGRGGIPMGRQPSNTMAPGSPRVGQSRGGSRAESKRNNRSAKQVAEENKSMPLTAGMNVGSLEVSSTGWKPRSVGQGSSLGPAPGGEAHMDPEMVQRKVKAALNKMTPEKFDRIADQILAIAAQSKEESDGRTLRQVIQLTFEKATDEAHWASMYAKFCLKTLQSMSAEIKDENVKDKNGNIVTGGNLFRKYLLNRCQEEFERGWKVNIPEPKEGQDAEAAILSEEYYVAMAAKRRGLGLVKFIGELFKLGMLTERIMHECVKKLVDYEGTPDEAEIESLTSLLRTIGRQLDDPSSKAAGRMDVYFERIKVIMNLPDLNSRLKFMLLDIIDLRKNGWISKDDEKGPKTIQQIHEEAELKAQKDEAARLAQQANRGRGGPMPMGRGDARSFSYGQVPPPDNSNRVATDDLRRLGASRSNRNASNTGGMGPALLGPRTNSGRRGLGPGSAFNRGDDSNASSRTGTPPATKKEEKKDESSTNAFSALAALESEPPNSPPSNPGSPPSQQAQPSIDRSRSPDTKAE</sequence>
<feature type="compositionally biased region" description="Basic and acidic residues" evidence="8">
    <location>
        <begin position="1427"/>
        <end position="1436"/>
    </location>
</feature>
<feature type="compositionally biased region" description="Polar residues" evidence="8">
    <location>
        <begin position="210"/>
        <end position="229"/>
    </location>
</feature>
<feature type="compositionally biased region" description="Low complexity" evidence="8">
    <location>
        <begin position="465"/>
        <end position="488"/>
    </location>
</feature>
<keyword evidence="11" id="KW-1185">Reference proteome</keyword>
<organism evidence="10 11">
    <name type="scientific">Cyphellophora attinorum</name>
    <dbReference type="NCBI Taxonomy" id="1664694"/>
    <lineage>
        <taxon>Eukaryota</taxon>
        <taxon>Fungi</taxon>
        <taxon>Dikarya</taxon>
        <taxon>Ascomycota</taxon>
        <taxon>Pezizomycotina</taxon>
        <taxon>Eurotiomycetes</taxon>
        <taxon>Chaetothyriomycetidae</taxon>
        <taxon>Chaetothyriales</taxon>
        <taxon>Cyphellophoraceae</taxon>
        <taxon>Cyphellophora</taxon>
    </lineage>
</organism>
<dbReference type="Gene3D" id="1.20.970.30">
    <property type="entry name" value="eIF4G, eIF4E-binding domain"/>
    <property type="match status" value="1"/>
</dbReference>
<evidence type="ECO:0000256" key="3">
    <source>
        <dbReference type="ARBA" id="ARBA00022490"/>
    </source>
</evidence>
<keyword evidence="3" id="KW-0963">Cytoplasm</keyword>
<feature type="compositionally biased region" description="Low complexity" evidence="8">
    <location>
        <begin position="948"/>
        <end position="961"/>
    </location>
</feature>
<proteinExistence type="inferred from homology"/>
<evidence type="ECO:0000259" key="9">
    <source>
        <dbReference type="SMART" id="SM00543"/>
    </source>
</evidence>
<evidence type="ECO:0000313" key="11">
    <source>
        <dbReference type="Proteomes" id="UP000038010"/>
    </source>
</evidence>
<evidence type="ECO:0000256" key="1">
    <source>
        <dbReference type="ARBA" id="ARBA00004496"/>
    </source>
</evidence>
<feature type="compositionally biased region" description="Acidic residues" evidence="8">
    <location>
        <begin position="664"/>
        <end position="674"/>
    </location>
</feature>
<evidence type="ECO:0000256" key="5">
    <source>
        <dbReference type="ARBA" id="ARBA00022553"/>
    </source>
</evidence>
<keyword evidence="4 10" id="KW-0396">Initiation factor</keyword>
<feature type="compositionally biased region" description="Polar residues" evidence="8">
    <location>
        <begin position="430"/>
        <end position="450"/>
    </location>
</feature>
<feature type="compositionally biased region" description="Polar residues" evidence="8">
    <location>
        <begin position="893"/>
        <end position="919"/>
    </location>
</feature>
<feature type="compositionally biased region" description="Basic and acidic residues" evidence="8">
    <location>
        <begin position="642"/>
        <end position="651"/>
    </location>
</feature>
<feature type="compositionally biased region" description="Polar residues" evidence="8">
    <location>
        <begin position="405"/>
        <end position="418"/>
    </location>
</feature>
<dbReference type="Gene3D" id="1.25.40.180">
    <property type="match status" value="1"/>
</dbReference>
<dbReference type="Pfam" id="PF12152">
    <property type="entry name" value="eIF_4G1"/>
    <property type="match status" value="1"/>
</dbReference>
<dbReference type="OrthoDB" id="514777at2759"/>
<keyword evidence="7" id="KW-0648">Protein biosynthesis</keyword>
<dbReference type="InterPro" id="IPR003890">
    <property type="entry name" value="MIF4G-like_typ-3"/>
</dbReference>
<feature type="region of interest" description="Disordered" evidence="8">
    <location>
        <begin position="511"/>
        <end position="817"/>
    </location>
</feature>
<dbReference type="PANTHER" id="PTHR23253:SF9">
    <property type="entry name" value="EUKARYOTIC TRANSLATION INITIATION FACTOR 4 GAMMA 2"/>
    <property type="match status" value="1"/>
</dbReference>
<feature type="compositionally biased region" description="Polar residues" evidence="8">
    <location>
        <begin position="1375"/>
        <end position="1384"/>
    </location>
</feature>
<feature type="compositionally biased region" description="Basic and acidic residues" evidence="8">
    <location>
        <begin position="597"/>
        <end position="626"/>
    </location>
</feature>
<evidence type="ECO:0000256" key="4">
    <source>
        <dbReference type="ARBA" id="ARBA00022540"/>
    </source>
</evidence>
<feature type="compositionally biased region" description="Low complexity" evidence="8">
    <location>
        <begin position="653"/>
        <end position="663"/>
    </location>
</feature>
<dbReference type="GO" id="GO:0003743">
    <property type="term" value="F:translation initiation factor activity"/>
    <property type="evidence" value="ECO:0007669"/>
    <property type="project" value="UniProtKB-KW"/>
</dbReference>
<evidence type="ECO:0000256" key="2">
    <source>
        <dbReference type="ARBA" id="ARBA00005775"/>
    </source>
</evidence>
<gene>
    <name evidence="10" type="ORF">AB675_12132</name>
</gene>
<dbReference type="Pfam" id="PF02854">
    <property type="entry name" value="MIF4G"/>
    <property type="match status" value="1"/>
</dbReference>
<feature type="domain" description="MIF4G" evidence="9">
    <location>
        <begin position="1056"/>
        <end position="1296"/>
    </location>
</feature>
<dbReference type="InterPro" id="IPR036211">
    <property type="entry name" value="eIF4G_eIF4E-bd_sf"/>
</dbReference>
<name>A0A0N1H8K4_9EURO</name>
<dbReference type="Proteomes" id="UP000038010">
    <property type="component" value="Unassembled WGS sequence"/>
</dbReference>
<dbReference type="GeneID" id="28732918"/>
<dbReference type="GO" id="GO:0010494">
    <property type="term" value="C:cytoplasmic stress granule"/>
    <property type="evidence" value="ECO:0007669"/>
    <property type="project" value="UniProtKB-ARBA"/>
</dbReference>
<dbReference type="SMART" id="SM00543">
    <property type="entry name" value="MIF4G"/>
    <property type="match status" value="1"/>
</dbReference>
<comment type="caution">
    <text evidence="10">The sequence shown here is derived from an EMBL/GenBank/DDBJ whole genome shotgun (WGS) entry which is preliminary data.</text>
</comment>
<comment type="subcellular location">
    <subcellularLocation>
        <location evidence="1">Cytoplasm</location>
    </subcellularLocation>
</comment>
<evidence type="ECO:0000256" key="6">
    <source>
        <dbReference type="ARBA" id="ARBA00022884"/>
    </source>
</evidence>
<feature type="region of interest" description="Disordered" evidence="8">
    <location>
        <begin position="405"/>
        <end position="498"/>
    </location>
</feature>
<feature type="compositionally biased region" description="Basic and acidic residues" evidence="8">
    <location>
        <begin position="552"/>
        <end position="588"/>
    </location>
</feature>
<feature type="region of interest" description="Disordered" evidence="8">
    <location>
        <begin position="890"/>
        <end position="1051"/>
    </location>
</feature>
<dbReference type="GO" id="GO:0016281">
    <property type="term" value="C:eukaryotic translation initiation factor 4F complex"/>
    <property type="evidence" value="ECO:0007669"/>
    <property type="project" value="TreeGrafter"/>
</dbReference>
<dbReference type="SUPFAM" id="SSF48371">
    <property type="entry name" value="ARM repeat"/>
    <property type="match status" value="1"/>
</dbReference>
<dbReference type="FunFam" id="1.25.40.180:FF:000020">
    <property type="entry name" value="Eukaryotic translation initiation factor subunit"/>
    <property type="match status" value="1"/>
</dbReference>
<feature type="compositionally biased region" description="Polar residues" evidence="8">
    <location>
        <begin position="1"/>
        <end position="53"/>
    </location>
</feature>
<dbReference type="RefSeq" id="XP_017998238.1">
    <property type="nucleotide sequence ID" value="XM_018141038.1"/>
</dbReference>
<feature type="compositionally biased region" description="Polar residues" evidence="8">
    <location>
        <begin position="144"/>
        <end position="161"/>
    </location>
</feature>
<dbReference type="GO" id="GO:0003729">
    <property type="term" value="F:mRNA binding"/>
    <property type="evidence" value="ECO:0007669"/>
    <property type="project" value="TreeGrafter"/>
</dbReference>
<accession>A0A0N1H8K4</accession>
<feature type="compositionally biased region" description="Low complexity" evidence="8">
    <location>
        <begin position="178"/>
        <end position="191"/>
    </location>
</feature>
<dbReference type="SUPFAM" id="SSF101489">
    <property type="entry name" value="Eukaryotic initiation factor 4f subunit eIF4g, eIF4e-binding domain"/>
    <property type="match status" value="1"/>
</dbReference>
<dbReference type="PANTHER" id="PTHR23253">
    <property type="entry name" value="EUKARYOTIC TRANSLATION INITIATION FACTOR 4 GAMMA"/>
    <property type="match status" value="1"/>
</dbReference>
<feature type="compositionally biased region" description="Polar residues" evidence="8">
    <location>
        <begin position="89"/>
        <end position="105"/>
    </location>
</feature>
<feature type="compositionally biased region" description="Basic and acidic residues" evidence="8">
    <location>
        <begin position="683"/>
        <end position="750"/>
    </location>
</feature>
<dbReference type="VEuPathDB" id="FungiDB:AB675_12132"/>
<feature type="compositionally biased region" description="Polar residues" evidence="8">
    <location>
        <begin position="1415"/>
        <end position="1424"/>
    </location>
</feature>
<evidence type="ECO:0000256" key="8">
    <source>
        <dbReference type="SAM" id="MobiDB-lite"/>
    </source>
</evidence>
<evidence type="ECO:0000256" key="7">
    <source>
        <dbReference type="ARBA" id="ARBA00022917"/>
    </source>
</evidence>
<feature type="region of interest" description="Disordered" evidence="8">
    <location>
        <begin position="1320"/>
        <end position="1482"/>
    </location>
</feature>
<protein>
    <submittedName>
        <fullName evidence="10">Eukaryotic translation initiation factor 4 gamma</fullName>
    </submittedName>
</protein>
<dbReference type="InterPro" id="IPR016024">
    <property type="entry name" value="ARM-type_fold"/>
</dbReference>
<dbReference type="EMBL" id="LFJN01000019">
    <property type="protein sequence ID" value="KPI38275.1"/>
    <property type="molecule type" value="Genomic_DNA"/>
</dbReference>